<proteinExistence type="predicted"/>
<sequence>MTIHNPLRSRYGSVVSCSKQAGEITEPILFAPVDTSPLIETAKHALLVLARRRSRPVSPSPFVLVP</sequence>
<protein>
    <submittedName>
        <fullName evidence="1">Uncharacterized protein</fullName>
    </submittedName>
</protein>
<comment type="caution">
    <text evidence="1">The sequence shown here is derived from an EMBL/GenBank/DDBJ whole genome shotgun (WGS) entry which is preliminary data.</text>
</comment>
<dbReference type="AlphaFoldDB" id="A0A921R775"/>
<evidence type="ECO:0000313" key="2">
    <source>
        <dbReference type="Proteomes" id="UP000807115"/>
    </source>
</evidence>
<dbReference type="EMBL" id="CM027683">
    <property type="protein sequence ID" value="KAG0533736.1"/>
    <property type="molecule type" value="Genomic_DNA"/>
</dbReference>
<reference evidence="1" key="2">
    <citation type="submission" date="2020-10" db="EMBL/GenBank/DDBJ databases">
        <authorList>
            <person name="Cooper E.A."/>
            <person name="Brenton Z.W."/>
            <person name="Flinn B.S."/>
            <person name="Jenkins J."/>
            <person name="Shu S."/>
            <person name="Flowers D."/>
            <person name="Luo F."/>
            <person name="Wang Y."/>
            <person name="Xia P."/>
            <person name="Barry K."/>
            <person name="Daum C."/>
            <person name="Lipzen A."/>
            <person name="Yoshinaga Y."/>
            <person name="Schmutz J."/>
            <person name="Saski C."/>
            <person name="Vermerris W."/>
            <person name="Kresovich S."/>
        </authorList>
    </citation>
    <scope>NUCLEOTIDE SEQUENCE</scope>
</reference>
<organism evidence="1 2">
    <name type="scientific">Sorghum bicolor</name>
    <name type="common">Sorghum</name>
    <name type="synonym">Sorghum vulgare</name>
    <dbReference type="NCBI Taxonomy" id="4558"/>
    <lineage>
        <taxon>Eukaryota</taxon>
        <taxon>Viridiplantae</taxon>
        <taxon>Streptophyta</taxon>
        <taxon>Embryophyta</taxon>
        <taxon>Tracheophyta</taxon>
        <taxon>Spermatophyta</taxon>
        <taxon>Magnoliopsida</taxon>
        <taxon>Liliopsida</taxon>
        <taxon>Poales</taxon>
        <taxon>Poaceae</taxon>
        <taxon>PACMAD clade</taxon>
        <taxon>Panicoideae</taxon>
        <taxon>Andropogonodae</taxon>
        <taxon>Andropogoneae</taxon>
        <taxon>Sorghinae</taxon>
        <taxon>Sorghum</taxon>
    </lineage>
</organism>
<gene>
    <name evidence="1" type="ORF">BDA96_04G218500</name>
</gene>
<name>A0A921R775_SORBI</name>
<accession>A0A921R775</accession>
<dbReference type="Proteomes" id="UP000807115">
    <property type="component" value="Chromosome 4"/>
</dbReference>
<evidence type="ECO:0000313" key="1">
    <source>
        <dbReference type="EMBL" id="KAG0533736.1"/>
    </source>
</evidence>
<reference evidence="1" key="1">
    <citation type="journal article" date="2019" name="BMC Genomics">
        <title>A new reference genome for Sorghum bicolor reveals high levels of sequence similarity between sweet and grain genotypes: implications for the genetics of sugar metabolism.</title>
        <authorList>
            <person name="Cooper E.A."/>
            <person name="Brenton Z.W."/>
            <person name="Flinn B.S."/>
            <person name="Jenkins J."/>
            <person name="Shu S."/>
            <person name="Flowers D."/>
            <person name="Luo F."/>
            <person name="Wang Y."/>
            <person name="Xia P."/>
            <person name="Barry K."/>
            <person name="Daum C."/>
            <person name="Lipzen A."/>
            <person name="Yoshinaga Y."/>
            <person name="Schmutz J."/>
            <person name="Saski C."/>
            <person name="Vermerris W."/>
            <person name="Kresovich S."/>
        </authorList>
    </citation>
    <scope>NUCLEOTIDE SEQUENCE</scope>
</reference>